<dbReference type="Gene3D" id="3.30.160.60">
    <property type="entry name" value="Classic Zinc Finger"/>
    <property type="match status" value="1"/>
</dbReference>
<dbReference type="InterPro" id="IPR013087">
    <property type="entry name" value="Znf_C2H2_type"/>
</dbReference>
<dbReference type="InterPro" id="IPR036236">
    <property type="entry name" value="Znf_C2H2_sf"/>
</dbReference>
<evidence type="ECO:0000259" key="2">
    <source>
        <dbReference type="PROSITE" id="PS00028"/>
    </source>
</evidence>
<name>A0A8H3A2E7_9AGAM</name>
<proteinExistence type="predicted"/>
<evidence type="ECO:0000313" key="3">
    <source>
        <dbReference type="EMBL" id="CAE6382751.1"/>
    </source>
</evidence>
<accession>A0A8H3A2E7</accession>
<comment type="caution">
    <text evidence="3">The sequence shown here is derived from an EMBL/GenBank/DDBJ whole genome shotgun (WGS) entry which is preliminary data.</text>
</comment>
<gene>
    <name evidence="3" type="ORF">RDB_LOCUS3497</name>
</gene>
<organism evidence="3 4">
    <name type="scientific">Rhizoctonia solani</name>
    <dbReference type="NCBI Taxonomy" id="456999"/>
    <lineage>
        <taxon>Eukaryota</taxon>
        <taxon>Fungi</taxon>
        <taxon>Dikarya</taxon>
        <taxon>Basidiomycota</taxon>
        <taxon>Agaricomycotina</taxon>
        <taxon>Agaricomycetes</taxon>
        <taxon>Cantharellales</taxon>
        <taxon>Ceratobasidiaceae</taxon>
        <taxon>Rhizoctonia</taxon>
    </lineage>
</organism>
<feature type="region of interest" description="Disordered" evidence="1">
    <location>
        <begin position="197"/>
        <end position="224"/>
    </location>
</feature>
<dbReference type="AlphaFoldDB" id="A0A8H3A2E7"/>
<evidence type="ECO:0000313" key="4">
    <source>
        <dbReference type="Proteomes" id="UP000663831"/>
    </source>
</evidence>
<dbReference type="SMART" id="SM00355">
    <property type="entry name" value="ZnF_C2H2"/>
    <property type="match status" value="2"/>
</dbReference>
<dbReference type="Proteomes" id="UP000663831">
    <property type="component" value="Unassembled WGS sequence"/>
</dbReference>
<dbReference type="OrthoDB" id="8922241at2759"/>
<dbReference type="EMBL" id="CAJMWV010000206">
    <property type="protein sequence ID" value="CAE6382751.1"/>
    <property type="molecule type" value="Genomic_DNA"/>
</dbReference>
<dbReference type="PROSITE" id="PS00028">
    <property type="entry name" value="ZINC_FINGER_C2H2_1"/>
    <property type="match status" value="1"/>
</dbReference>
<feature type="domain" description="C2H2-type" evidence="2">
    <location>
        <begin position="317"/>
        <end position="338"/>
    </location>
</feature>
<evidence type="ECO:0000256" key="1">
    <source>
        <dbReference type="SAM" id="MobiDB-lite"/>
    </source>
</evidence>
<protein>
    <recommendedName>
        <fullName evidence="2">C2H2-type domain-containing protein</fullName>
    </recommendedName>
</protein>
<feature type="compositionally biased region" description="Polar residues" evidence="1">
    <location>
        <begin position="200"/>
        <end position="218"/>
    </location>
</feature>
<sequence>MNTPSPSRSFANVADIGNTTLYREYHHLVTSPDPIEGIWYASSSVQAAGWFRSPMYFVDGEEDGVQHVFCWSLSEYKGTVNYLWRVCWNFHSEPVLALCQRFQEHESLPLTINGYLFYTLGPDRRAMWREVKPPTVYHSSLASVALHLSIQLSWFGSSSLGSSVNWPDQPPVSALPDYTYQTTENLVQGSDFYVSPADTPLSSEPTLPSQLSDTSSDVSAGVLHSPDDSEVEQFQGSRPYFYTDAQGNVTLDVPRSLKDRDAVKLFLEKAFAELSKSVRMIKCSLCNNNKVKKDWHVKPSNLERHILAHLRINDHHCPGCKEAFITKDQMVKHIKKKHPALAVRMKIIDRDGGNRTTNLDVTQGTYATLSSAEIGRSVDQAEPWLDDQTDYTLPAQYMVSLYNNRDFP</sequence>
<dbReference type="SUPFAM" id="SSF57667">
    <property type="entry name" value="beta-beta-alpha zinc fingers"/>
    <property type="match status" value="1"/>
</dbReference>
<reference evidence="3" key="1">
    <citation type="submission" date="2021-01" db="EMBL/GenBank/DDBJ databases">
        <authorList>
            <person name="Kaushik A."/>
        </authorList>
    </citation>
    <scope>NUCLEOTIDE SEQUENCE</scope>
    <source>
        <strain evidence="3">AG3-1AP</strain>
    </source>
</reference>